<evidence type="ECO:0000256" key="1">
    <source>
        <dbReference type="ARBA" id="ARBA00004571"/>
    </source>
</evidence>
<dbReference type="InterPro" id="IPR002299">
    <property type="entry name" value="Porin_Neis"/>
</dbReference>
<evidence type="ECO:0000256" key="8">
    <source>
        <dbReference type="ARBA" id="ARBA00023114"/>
    </source>
</evidence>
<evidence type="ECO:0000313" key="13">
    <source>
        <dbReference type="EMBL" id="SAK54112.1"/>
    </source>
</evidence>
<evidence type="ECO:0000256" key="4">
    <source>
        <dbReference type="ARBA" id="ARBA00022452"/>
    </source>
</evidence>
<dbReference type="STRING" id="1777140.AWB79_02099"/>
<keyword evidence="9" id="KW-0472">Membrane</keyword>
<protein>
    <submittedName>
        <fullName evidence="13">Porin</fullName>
    </submittedName>
</protein>
<organism evidence="13 14">
    <name type="scientific">Caballeronia hypogeia</name>
    <dbReference type="NCBI Taxonomy" id="1777140"/>
    <lineage>
        <taxon>Bacteria</taxon>
        <taxon>Pseudomonadati</taxon>
        <taxon>Pseudomonadota</taxon>
        <taxon>Betaproteobacteria</taxon>
        <taxon>Burkholderiales</taxon>
        <taxon>Burkholderiaceae</taxon>
        <taxon>Caballeronia</taxon>
    </lineage>
</organism>
<dbReference type="Gene3D" id="2.40.160.10">
    <property type="entry name" value="Porin"/>
    <property type="match status" value="1"/>
</dbReference>
<dbReference type="AlphaFoldDB" id="A0A158A8D6"/>
<evidence type="ECO:0000259" key="12">
    <source>
        <dbReference type="Pfam" id="PF13609"/>
    </source>
</evidence>
<dbReference type="RefSeq" id="WP_061167311.1">
    <property type="nucleotide sequence ID" value="NZ_FCOA02000004.1"/>
</dbReference>
<dbReference type="InterPro" id="IPR050298">
    <property type="entry name" value="Gram-neg_bact_OMP"/>
</dbReference>
<dbReference type="GO" id="GO:0015288">
    <property type="term" value="F:porin activity"/>
    <property type="evidence" value="ECO:0007669"/>
    <property type="project" value="UniProtKB-KW"/>
</dbReference>
<evidence type="ECO:0000313" key="14">
    <source>
        <dbReference type="Proteomes" id="UP000054851"/>
    </source>
</evidence>
<evidence type="ECO:0000256" key="3">
    <source>
        <dbReference type="ARBA" id="ARBA00022448"/>
    </source>
</evidence>
<accession>A0A158A8D6</accession>
<dbReference type="EMBL" id="FCOA02000004">
    <property type="protein sequence ID" value="SAK54112.1"/>
    <property type="molecule type" value="Genomic_DNA"/>
</dbReference>
<evidence type="ECO:0000256" key="11">
    <source>
        <dbReference type="SAM" id="SignalP"/>
    </source>
</evidence>
<sequence>MKKFALTVLGMVPLFAYAQSSVTLYGILDEGLHYQNNAGAGKKVSMDSLSGPYGSRWGITGAEDLGSGLQAIFTVESGINMPNGQAAQGGTMFGRQAFVGLRSAQYGSVTMGRQYDMVFYFPEFISGYALMGGPTSVHPGDLDNAANSVRWNNTVRYMSPSFNGFTFGGLYSLGGVAGDFTSQSGYSLGAGYTTGGIKVAAAYEFFKNPTATAGRGLFTDNQSGASSLSGSLNSGYQVAQSYQVAMFAASYAITDKWTVAGSYSNTEYGNLGASFLNSQAKFHNFDIAVSYKFSPFLSTGLAYNYLKATAVGKAGNSDVGNQHYNQFSWATDYVLSKRTELYGAIGYQIASGTNSLGRSAVANISNLGDSSTDKQVLVRLAIRHRF</sequence>
<keyword evidence="3" id="KW-0813">Transport</keyword>
<dbReference type="OrthoDB" id="8982743at2"/>
<keyword evidence="14" id="KW-1185">Reference proteome</keyword>
<dbReference type="InterPro" id="IPR023614">
    <property type="entry name" value="Porin_dom_sf"/>
</dbReference>
<proteinExistence type="predicted"/>
<dbReference type="CDD" id="cd00342">
    <property type="entry name" value="gram_neg_porins"/>
    <property type="match status" value="1"/>
</dbReference>
<name>A0A158A8D6_9BURK</name>
<dbReference type="GO" id="GO:0046930">
    <property type="term" value="C:pore complex"/>
    <property type="evidence" value="ECO:0007669"/>
    <property type="project" value="UniProtKB-KW"/>
</dbReference>
<dbReference type="InterPro" id="IPR033900">
    <property type="entry name" value="Gram_neg_porin_domain"/>
</dbReference>
<evidence type="ECO:0000256" key="10">
    <source>
        <dbReference type="ARBA" id="ARBA00023237"/>
    </source>
</evidence>
<dbReference type="Pfam" id="PF13609">
    <property type="entry name" value="Porin_4"/>
    <property type="match status" value="1"/>
</dbReference>
<dbReference type="PANTHER" id="PTHR34501">
    <property type="entry name" value="PROTEIN YDDL-RELATED"/>
    <property type="match status" value="1"/>
</dbReference>
<evidence type="ECO:0000256" key="5">
    <source>
        <dbReference type="ARBA" id="ARBA00022692"/>
    </source>
</evidence>
<keyword evidence="4" id="KW-1134">Transmembrane beta strand</keyword>
<gene>
    <name evidence="13" type="ORF">AWB79_02099</name>
</gene>
<dbReference type="PRINTS" id="PR00182">
    <property type="entry name" value="ECOLNEIPORIN"/>
</dbReference>
<evidence type="ECO:0000256" key="6">
    <source>
        <dbReference type="ARBA" id="ARBA00022729"/>
    </source>
</evidence>
<dbReference type="InterPro" id="IPR001702">
    <property type="entry name" value="Porin_Gram-ve"/>
</dbReference>
<dbReference type="GO" id="GO:0009279">
    <property type="term" value="C:cell outer membrane"/>
    <property type="evidence" value="ECO:0007669"/>
    <property type="project" value="UniProtKB-SubCell"/>
</dbReference>
<feature type="chain" id="PRO_5007620247" evidence="11">
    <location>
        <begin position="19"/>
        <end position="386"/>
    </location>
</feature>
<dbReference type="GO" id="GO:0034220">
    <property type="term" value="P:monoatomic ion transmembrane transport"/>
    <property type="evidence" value="ECO:0007669"/>
    <property type="project" value="InterPro"/>
</dbReference>
<feature type="domain" description="Porin" evidence="12">
    <location>
        <begin position="5"/>
        <end position="348"/>
    </location>
</feature>
<keyword evidence="6 11" id="KW-0732">Signal</keyword>
<evidence type="ECO:0000256" key="2">
    <source>
        <dbReference type="ARBA" id="ARBA00011233"/>
    </source>
</evidence>
<keyword evidence="8" id="KW-0626">Porin</keyword>
<feature type="signal peptide" evidence="11">
    <location>
        <begin position="1"/>
        <end position="18"/>
    </location>
</feature>
<evidence type="ECO:0000256" key="9">
    <source>
        <dbReference type="ARBA" id="ARBA00023136"/>
    </source>
</evidence>
<dbReference type="Proteomes" id="UP000054851">
    <property type="component" value="Unassembled WGS sequence"/>
</dbReference>
<reference evidence="13" key="1">
    <citation type="submission" date="2016-01" db="EMBL/GenBank/DDBJ databases">
        <authorList>
            <person name="Peeters C."/>
        </authorList>
    </citation>
    <scope>NUCLEOTIDE SEQUENCE</scope>
    <source>
        <strain evidence="13">LMG 29322</strain>
    </source>
</reference>
<keyword evidence="7" id="KW-0406">Ion transport</keyword>
<comment type="subunit">
    <text evidence="2">Homotrimer.</text>
</comment>
<evidence type="ECO:0000256" key="7">
    <source>
        <dbReference type="ARBA" id="ARBA00023065"/>
    </source>
</evidence>
<dbReference type="PRINTS" id="PR00184">
    <property type="entry name" value="NEISSPPORIN"/>
</dbReference>
<comment type="caution">
    <text evidence="13">The sequence shown here is derived from an EMBL/GenBank/DDBJ whole genome shotgun (WGS) entry which is preliminary data.</text>
</comment>
<keyword evidence="10" id="KW-0998">Cell outer membrane</keyword>
<comment type="subcellular location">
    <subcellularLocation>
        <location evidence="1">Cell outer membrane</location>
        <topology evidence="1">Multi-pass membrane protein</topology>
    </subcellularLocation>
</comment>
<dbReference type="SUPFAM" id="SSF56935">
    <property type="entry name" value="Porins"/>
    <property type="match status" value="1"/>
</dbReference>
<dbReference type="PANTHER" id="PTHR34501:SF9">
    <property type="entry name" value="MAJOR OUTER MEMBRANE PROTEIN P.IA"/>
    <property type="match status" value="1"/>
</dbReference>
<keyword evidence="5" id="KW-0812">Transmembrane</keyword>